<dbReference type="SUPFAM" id="SSF57716">
    <property type="entry name" value="Glucocorticoid receptor-like (DNA-binding domain)"/>
    <property type="match status" value="1"/>
</dbReference>
<feature type="region of interest" description="Disordered" evidence="2">
    <location>
        <begin position="513"/>
        <end position="538"/>
    </location>
</feature>
<dbReference type="EMBL" id="CALOZG010000011">
    <property type="protein sequence ID" value="CAH4030842.1"/>
    <property type="molecule type" value="Genomic_DNA"/>
</dbReference>
<feature type="compositionally biased region" description="Polar residues" evidence="2">
    <location>
        <begin position="526"/>
        <end position="538"/>
    </location>
</feature>
<dbReference type="InterPro" id="IPR013087">
    <property type="entry name" value="Znf_C2H2_type"/>
</dbReference>
<feature type="binding site" evidence="1">
    <location>
        <position position="96"/>
    </location>
    <ligand>
        <name>Zn(2+)</name>
        <dbReference type="ChEBI" id="CHEBI:29105"/>
    </ligand>
</feature>
<dbReference type="AlphaFoldDB" id="A0A9P0XDI6"/>
<feature type="binding site" evidence="1">
    <location>
        <position position="93"/>
    </location>
    <ligand>
        <name>Zn(2+)</name>
        <dbReference type="ChEBI" id="CHEBI:29105"/>
    </ligand>
</feature>
<accession>A0A9P0XDI6</accession>
<dbReference type="PROSITE" id="PS00028">
    <property type="entry name" value="ZINC_FINGER_C2H2_1"/>
    <property type="match status" value="1"/>
</dbReference>
<name>A0A9P0XDI6_PIEBR</name>
<dbReference type="Proteomes" id="UP001152562">
    <property type="component" value="Unassembled WGS sequence"/>
</dbReference>
<feature type="binding site" evidence="1">
    <location>
        <position position="57"/>
    </location>
    <ligand>
        <name>Zn(2+)</name>
        <dbReference type="ChEBI" id="CHEBI:29105"/>
    </ligand>
</feature>
<proteinExistence type="predicted"/>
<feature type="region of interest" description="Disordered" evidence="2">
    <location>
        <begin position="305"/>
        <end position="330"/>
    </location>
</feature>
<keyword evidence="1" id="KW-0479">Metal-binding</keyword>
<organism evidence="4 5">
    <name type="scientific">Pieris brassicae</name>
    <name type="common">White butterfly</name>
    <name type="synonym">Large white butterfly</name>
    <dbReference type="NCBI Taxonomy" id="7116"/>
    <lineage>
        <taxon>Eukaryota</taxon>
        <taxon>Metazoa</taxon>
        <taxon>Ecdysozoa</taxon>
        <taxon>Arthropoda</taxon>
        <taxon>Hexapoda</taxon>
        <taxon>Insecta</taxon>
        <taxon>Pterygota</taxon>
        <taxon>Neoptera</taxon>
        <taxon>Endopterygota</taxon>
        <taxon>Lepidoptera</taxon>
        <taxon>Glossata</taxon>
        <taxon>Ditrysia</taxon>
        <taxon>Papilionoidea</taxon>
        <taxon>Pieridae</taxon>
        <taxon>Pierinae</taxon>
        <taxon>Pieris</taxon>
    </lineage>
</organism>
<feature type="domain" description="ZAD" evidence="3">
    <location>
        <begin position="52"/>
        <end position="120"/>
    </location>
</feature>
<feature type="binding site" evidence="1">
    <location>
        <position position="54"/>
    </location>
    <ligand>
        <name>Zn(2+)</name>
        <dbReference type="ChEBI" id="CHEBI:29105"/>
    </ligand>
</feature>
<feature type="compositionally biased region" description="Polar residues" evidence="2">
    <location>
        <begin position="146"/>
        <end position="156"/>
    </location>
</feature>
<keyword evidence="1" id="KW-0862">Zinc</keyword>
<evidence type="ECO:0000259" key="3">
    <source>
        <dbReference type="PROSITE" id="PS51915"/>
    </source>
</evidence>
<dbReference type="GO" id="GO:0005634">
    <property type="term" value="C:nucleus"/>
    <property type="evidence" value="ECO:0007669"/>
    <property type="project" value="InterPro"/>
</dbReference>
<dbReference type="GO" id="GO:0008270">
    <property type="term" value="F:zinc ion binding"/>
    <property type="evidence" value="ECO:0007669"/>
    <property type="project" value="UniProtKB-UniRule"/>
</dbReference>
<protein>
    <recommendedName>
        <fullName evidence="3">ZAD domain-containing protein</fullName>
    </recommendedName>
</protein>
<dbReference type="PROSITE" id="PS51915">
    <property type="entry name" value="ZAD"/>
    <property type="match status" value="1"/>
</dbReference>
<dbReference type="SMART" id="SM00868">
    <property type="entry name" value="zf-AD"/>
    <property type="match status" value="1"/>
</dbReference>
<feature type="region of interest" description="Disordered" evidence="2">
    <location>
        <begin position="139"/>
        <end position="174"/>
    </location>
</feature>
<gene>
    <name evidence="4" type="ORF">PIBRA_LOCUS7446</name>
</gene>
<keyword evidence="1" id="KW-0863">Zinc-finger</keyword>
<sequence length="751" mass="86629">MTYTLSFYNSSLVAYQSDTHKFILSKVYFRKREALRICYRMYKIEVDPKLFITCRLCLDEMGQYQIDPNVQTQIKYCFDIDVDPFDGLPQLICKKCETILSDFHEKKKTYQEKQLGLKKNAKPANNCIVTAPLQQQDTVSSTQSTIPETKPQQSFKLTLKKKRKSPEPNSNDSIVTKNHVTKTVRPWRKNYNKYFSCRLCQVVYKNKKILMTHMEKHGTLLEKYGHILKKCKIQLPRIDDKTNFVSSNDMVVMNEDQILLNKYDQYRVIYIKKTSGFQEKKNSSDSSDDDLITKGKRKRLRLVSQSSNETVVLEDPKKEDDLETPGSSKSKLQNHIIECVDIDSSDQEPSSPKTYEGRKQIIREVVASCVKKYLNNDNDNCKDMQLKHKILSIGRKVVNNKSFNCTGLLRYLEHKNLDIEWIPRVSQNPETDYVHVRTKVQDNKNDGEAGWMIASELKGSDSNTYMENLQKILENDKLPTPVQNSTEEPTVEQQVPYDNTDTMLLKLLNTNPVANPKQLPKKTREATNITDSSSDTSLSMPIITNTVSLADTMSEQVNEKSKEPTPFVPRIKVKPVSQLMPDKSTTITETTPAQVAWTIPEKPQNQISQPDWVVMHTVELPRTKTLSPFKYFQNLLQMHGITLLDTTALVPSDFVSLIKFKSVFKQETKRVTLSLGLLSDSRQFYIKVTESTNEQLDINTLIPTWQWEILSLYKSEIAINILENSKKISQKMYDSTNYFISLLRSIVFIRP</sequence>
<comment type="caution">
    <text evidence="4">The sequence shown here is derived from an EMBL/GenBank/DDBJ whole genome shotgun (WGS) entry which is preliminary data.</text>
</comment>
<evidence type="ECO:0000256" key="1">
    <source>
        <dbReference type="PROSITE-ProRule" id="PRU01263"/>
    </source>
</evidence>
<keyword evidence="5" id="KW-1185">Reference proteome</keyword>
<reference evidence="4" key="1">
    <citation type="submission" date="2022-05" db="EMBL/GenBank/DDBJ databases">
        <authorList>
            <person name="Okamura Y."/>
        </authorList>
    </citation>
    <scope>NUCLEOTIDE SEQUENCE</scope>
</reference>
<evidence type="ECO:0000313" key="4">
    <source>
        <dbReference type="EMBL" id="CAH4030842.1"/>
    </source>
</evidence>
<evidence type="ECO:0000313" key="5">
    <source>
        <dbReference type="Proteomes" id="UP001152562"/>
    </source>
</evidence>
<dbReference type="InterPro" id="IPR012934">
    <property type="entry name" value="Znf_AD"/>
</dbReference>
<dbReference type="Gene3D" id="3.40.1800.20">
    <property type="match status" value="1"/>
</dbReference>
<dbReference type="Pfam" id="PF07776">
    <property type="entry name" value="zf-AD"/>
    <property type="match status" value="1"/>
</dbReference>
<evidence type="ECO:0000256" key="2">
    <source>
        <dbReference type="SAM" id="MobiDB-lite"/>
    </source>
</evidence>